<evidence type="ECO:0000313" key="2">
    <source>
        <dbReference type="EMBL" id="TLS52132.1"/>
    </source>
</evidence>
<dbReference type="AlphaFoldDB" id="A0A5R9G6U6"/>
<dbReference type="RefSeq" id="WP_138194376.1">
    <property type="nucleotide sequence ID" value="NZ_VCIW01000006.1"/>
</dbReference>
<dbReference type="EMBL" id="VCIW01000006">
    <property type="protein sequence ID" value="TLS52132.1"/>
    <property type="molecule type" value="Genomic_DNA"/>
</dbReference>
<evidence type="ECO:0000313" key="3">
    <source>
        <dbReference type="Proteomes" id="UP000309676"/>
    </source>
</evidence>
<accession>A0A5R9G6U6</accession>
<reference evidence="2 3" key="1">
    <citation type="submission" date="2019-05" db="EMBL/GenBank/DDBJ databases">
        <authorList>
            <person name="Narsing Rao M.P."/>
            <person name="Li W.J."/>
        </authorList>
    </citation>
    <scope>NUCLEOTIDE SEQUENCE [LARGE SCALE GENOMIC DNA]</scope>
    <source>
        <strain evidence="2 3">SYSU_K30003</strain>
    </source>
</reference>
<dbReference type="Proteomes" id="UP000309676">
    <property type="component" value="Unassembled WGS sequence"/>
</dbReference>
<proteinExistence type="predicted"/>
<organism evidence="2 3">
    <name type="scientific">Paenibacillus antri</name>
    <dbReference type="NCBI Taxonomy" id="2582848"/>
    <lineage>
        <taxon>Bacteria</taxon>
        <taxon>Bacillati</taxon>
        <taxon>Bacillota</taxon>
        <taxon>Bacilli</taxon>
        <taxon>Bacillales</taxon>
        <taxon>Paenibacillaceae</taxon>
        <taxon>Paenibacillus</taxon>
    </lineage>
</organism>
<comment type="caution">
    <text evidence="2">The sequence shown here is derived from an EMBL/GenBank/DDBJ whole genome shotgun (WGS) entry which is preliminary data.</text>
</comment>
<feature type="region of interest" description="Disordered" evidence="1">
    <location>
        <begin position="1"/>
        <end position="23"/>
    </location>
</feature>
<name>A0A5R9G6U6_9BACL</name>
<evidence type="ECO:0000256" key="1">
    <source>
        <dbReference type="SAM" id="MobiDB-lite"/>
    </source>
</evidence>
<feature type="compositionally biased region" description="Polar residues" evidence="1">
    <location>
        <begin position="9"/>
        <end position="18"/>
    </location>
</feature>
<protein>
    <submittedName>
        <fullName evidence="2">Uncharacterized protein</fullName>
    </submittedName>
</protein>
<gene>
    <name evidence="2" type="ORF">FE782_12285</name>
</gene>
<dbReference type="OrthoDB" id="2625604at2"/>
<sequence length="102" mass="11275">MYKLEDSDSLQPLRSSGSDPELLLTDDEDSLRLMVLRITAALVGSCKHCLMISTDIADDAPIYCGKSNDLCYMRKINVESCLDCGEYKNRAPSLEPNTPSGR</sequence>
<keyword evidence="3" id="KW-1185">Reference proteome</keyword>